<proteinExistence type="predicted"/>
<dbReference type="InterPro" id="IPR010897">
    <property type="entry name" value="Spore_II_P"/>
</dbReference>
<organism evidence="2 3">
    <name type="scientific">Biomaibacter acetigenes</name>
    <dbReference type="NCBI Taxonomy" id="2316383"/>
    <lineage>
        <taxon>Bacteria</taxon>
        <taxon>Bacillati</taxon>
        <taxon>Bacillota</taxon>
        <taxon>Clostridia</taxon>
        <taxon>Thermosediminibacterales</taxon>
        <taxon>Tepidanaerobacteraceae</taxon>
        <taxon>Biomaibacter</taxon>
    </lineage>
</organism>
<reference evidence="2 3" key="1">
    <citation type="submission" date="2018-10" db="EMBL/GenBank/DDBJ databases">
        <authorList>
            <person name="Zhang X."/>
        </authorList>
    </citation>
    <scope>NUCLEOTIDE SEQUENCE [LARGE SCALE GENOMIC DNA]</scope>
    <source>
        <strain evidence="2 3">SK-G1</strain>
    </source>
</reference>
<feature type="region of interest" description="Disordered" evidence="1">
    <location>
        <begin position="31"/>
        <end position="62"/>
    </location>
</feature>
<sequence>MMTNVDLDNPRSYFSIQVPIISIVKTEMVSTPGVELPPENPPTVENEHEPSTNPPEVPEPDTSAAEVEKIVPMKGKPLVLIYHTHTTESYMPSKNYNYNPRDKAYHTNDLRFSVARVGDVMADELNKMGIPTLHDKTVHDVPTYMTSYTNSLKTVEQILKTNPSIKIIIDLHRDAPTADPQKSRELTTVKIDGKTYSRIMLVIGSDKVFPHPHWKENYRFGVLVNNKLEELYPGISREIDLREQRFNQHLSKKAILVEIGSHGNTMEESIESAKAFARALSEVVKSLTLLNENENIGQQ</sequence>
<evidence type="ECO:0000256" key="1">
    <source>
        <dbReference type="SAM" id="MobiDB-lite"/>
    </source>
</evidence>
<evidence type="ECO:0000313" key="3">
    <source>
        <dbReference type="Proteomes" id="UP000280960"/>
    </source>
</evidence>
<name>A0A3G2R9R8_9FIRM</name>
<dbReference type="Pfam" id="PF07454">
    <property type="entry name" value="SpoIIP"/>
    <property type="match status" value="1"/>
</dbReference>
<evidence type="ECO:0000313" key="2">
    <source>
        <dbReference type="EMBL" id="AYO32221.1"/>
    </source>
</evidence>
<dbReference type="Proteomes" id="UP000280960">
    <property type="component" value="Chromosome"/>
</dbReference>
<dbReference type="KEGG" id="bacg:D2962_06275"/>
<dbReference type="NCBIfam" id="TIGR02867">
    <property type="entry name" value="spore_II_P"/>
    <property type="match status" value="1"/>
</dbReference>
<dbReference type="AlphaFoldDB" id="A0A3G2R9R8"/>
<gene>
    <name evidence="2" type="ORF">D2962_06275</name>
</gene>
<protein>
    <submittedName>
        <fullName evidence="2">Stage II sporulation protein P</fullName>
    </submittedName>
</protein>
<accession>A0A3G2R9R8</accession>
<keyword evidence="3" id="KW-1185">Reference proteome</keyword>
<dbReference type="EMBL" id="CP033169">
    <property type="protein sequence ID" value="AYO32221.1"/>
    <property type="molecule type" value="Genomic_DNA"/>
</dbReference>